<evidence type="ECO:0008006" key="4">
    <source>
        <dbReference type="Google" id="ProtNLM"/>
    </source>
</evidence>
<reference evidence="2" key="1">
    <citation type="submission" date="2023-02" db="EMBL/GenBank/DDBJ databases">
        <title>Genome of toxic invasive species Heracleum sosnowskyi carries increased number of genes despite the absence of recent whole-genome duplications.</title>
        <authorList>
            <person name="Schelkunov M."/>
            <person name="Shtratnikova V."/>
            <person name="Makarenko M."/>
            <person name="Klepikova A."/>
            <person name="Omelchenko D."/>
            <person name="Novikova G."/>
            <person name="Obukhova E."/>
            <person name="Bogdanov V."/>
            <person name="Penin A."/>
            <person name="Logacheva M."/>
        </authorList>
    </citation>
    <scope>NUCLEOTIDE SEQUENCE</scope>
    <source>
        <strain evidence="2">Hsosn_3</strain>
        <tissue evidence="2">Leaf</tissue>
    </source>
</reference>
<dbReference type="Gene3D" id="1.10.418.20">
    <property type="match status" value="1"/>
</dbReference>
<evidence type="ECO:0000256" key="1">
    <source>
        <dbReference type="SAM" id="MobiDB-lite"/>
    </source>
</evidence>
<name>A0AAD8J920_9APIA</name>
<accession>A0AAD8J920</accession>
<dbReference type="EMBL" id="JAUIZM010000002">
    <property type="protein sequence ID" value="KAK1399119.1"/>
    <property type="molecule type" value="Genomic_DNA"/>
</dbReference>
<evidence type="ECO:0000313" key="2">
    <source>
        <dbReference type="EMBL" id="KAK1399119.1"/>
    </source>
</evidence>
<gene>
    <name evidence="2" type="ORF">POM88_008982</name>
</gene>
<feature type="region of interest" description="Disordered" evidence="1">
    <location>
        <begin position="167"/>
        <end position="194"/>
    </location>
</feature>
<feature type="compositionally biased region" description="Polar residues" evidence="1">
    <location>
        <begin position="167"/>
        <end position="176"/>
    </location>
</feature>
<keyword evidence="3" id="KW-1185">Reference proteome</keyword>
<dbReference type="InterPro" id="IPR038765">
    <property type="entry name" value="Papain-like_cys_pep_sf"/>
</dbReference>
<dbReference type="SUPFAM" id="SSF54001">
    <property type="entry name" value="Cysteine proteinases"/>
    <property type="match status" value="1"/>
</dbReference>
<sequence length="233" mass="26526">MDIYKNGGNEEFDVAFDMPFEIPKVPQQKDDTKCGQYVLNYIYKFLLACPKYFNIDEDFPGFVKLPALYAHMLSGEESKLNENTALTVTITDGSRKHKGVFNLDREKNRKENEQELAKGENTEFGKKIKSENASLQSPPVFEPFDALRALILYSPDSSQEKQITVPPSFSCENNDTPEAVEEIPKERKNDKENSVTLGRKLKIKVGRGKSSLFNETNDRAVEEETNVEPHVCY</sequence>
<feature type="compositionally biased region" description="Basic and acidic residues" evidence="1">
    <location>
        <begin position="182"/>
        <end position="193"/>
    </location>
</feature>
<proteinExistence type="predicted"/>
<organism evidence="2 3">
    <name type="scientific">Heracleum sosnowskyi</name>
    <dbReference type="NCBI Taxonomy" id="360622"/>
    <lineage>
        <taxon>Eukaryota</taxon>
        <taxon>Viridiplantae</taxon>
        <taxon>Streptophyta</taxon>
        <taxon>Embryophyta</taxon>
        <taxon>Tracheophyta</taxon>
        <taxon>Spermatophyta</taxon>
        <taxon>Magnoliopsida</taxon>
        <taxon>eudicotyledons</taxon>
        <taxon>Gunneridae</taxon>
        <taxon>Pentapetalae</taxon>
        <taxon>asterids</taxon>
        <taxon>campanulids</taxon>
        <taxon>Apiales</taxon>
        <taxon>Apiaceae</taxon>
        <taxon>Apioideae</taxon>
        <taxon>apioid superclade</taxon>
        <taxon>Tordylieae</taxon>
        <taxon>Tordyliinae</taxon>
        <taxon>Heracleum</taxon>
    </lineage>
</organism>
<evidence type="ECO:0000313" key="3">
    <source>
        <dbReference type="Proteomes" id="UP001237642"/>
    </source>
</evidence>
<comment type="caution">
    <text evidence="2">The sequence shown here is derived from an EMBL/GenBank/DDBJ whole genome shotgun (WGS) entry which is preliminary data.</text>
</comment>
<reference evidence="2" key="2">
    <citation type="submission" date="2023-05" db="EMBL/GenBank/DDBJ databases">
        <authorList>
            <person name="Schelkunov M.I."/>
        </authorList>
    </citation>
    <scope>NUCLEOTIDE SEQUENCE</scope>
    <source>
        <strain evidence="2">Hsosn_3</strain>
        <tissue evidence="2">Leaf</tissue>
    </source>
</reference>
<dbReference type="AlphaFoldDB" id="A0AAD8J920"/>
<dbReference type="Proteomes" id="UP001237642">
    <property type="component" value="Unassembled WGS sequence"/>
</dbReference>
<protein>
    <recommendedName>
        <fullName evidence="4">Ubiquitin-like protease family profile domain-containing protein</fullName>
    </recommendedName>
</protein>